<dbReference type="InterPro" id="IPR050983">
    <property type="entry name" value="GST_Omega/HSP26"/>
</dbReference>
<dbReference type="GO" id="GO:0006749">
    <property type="term" value="P:glutathione metabolic process"/>
    <property type="evidence" value="ECO:0007669"/>
    <property type="project" value="TreeGrafter"/>
</dbReference>
<dbReference type="GO" id="GO:0005737">
    <property type="term" value="C:cytoplasm"/>
    <property type="evidence" value="ECO:0007669"/>
    <property type="project" value="TreeGrafter"/>
</dbReference>
<accession>A0A1I7VTP2</accession>
<dbReference type="InterPro" id="IPR036249">
    <property type="entry name" value="Thioredoxin-like_sf"/>
</dbReference>
<dbReference type="Gene3D" id="1.20.1050.10">
    <property type="match status" value="1"/>
</dbReference>
<dbReference type="GO" id="GO:0004364">
    <property type="term" value="F:glutathione transferase activity"/>
    <property type="evidence" value="ECO:0007669"/>
    <property type="project" value="TreeGrafter"/>
</dbReference>
<dbReference type="PANTHER" id="PTHR43968">
    <property type="match status" value="1"/>
</dbReference>
<sequence length="123" mass="13741">MLAITSSINETFEDEPLSPIYEVFSNVPGTNQQRSSDSPEPHSGSGTIRLYSMRFCPYAERAIIYLAKKGLSLTIYESSVIAEYLDEIFPETAILPRHPLAKANQKILAERMSSVASLDYHNV</sequence>
<evidence type="ECO:0000313" key="1">
    <source>
        <dbReference type="Proteomes" id="UP000095285"/>
    </source>
</evidence>
<reference evidence="1" key="1">
    <citation type="submission" date="2012-04" db="EMBL/GenBank/DDBJ databases">
        <title>The Genome Sequence of Loa loa.</title>
        <authorList>
            <consortium name="The Broad Institute Genome Sequencing Platform"/>
            <consortium name="Broad Institute Genome Sequencing Center for Infectious Disease"/>
            <person name="Nutman T.B."/>
            <person name="Fink D.L."/>
            <person name="Russ C."/>
            <person name="Young S."/>
            <person name="Zeng Q."/>
            <person name="Gargeya S."/>
            <person name="Alvarado L."/>
            <person name="Berlin A."/>
            <person name="Chapman S.B."/>
            <person name="Chen Z."/>
            <person name="Freedman E."/>
            <person name="Gellesch M."/>
            <person name="Goldberg J."/>
            <person name="Griggs A."/>
            <person name="Gujja S."/>
            <person name="Heilman E.R."/>
            <person name="Heiman D."/>
            <person name="Howarth C."/>
            <person name="Mehta T."/>
            <person name="Neiman D."/>
            <person name="Pearson M."/>
            <person name="Roberts A."/>
            <person name="Saif S."/>
            <person name="Shea T."/>
            <person name="Shenoy N."/>
            <person name="Sisk P."/>
            <person name="Stolte C."/>
            <person name="Sykes S."/>
            <person name="White J."/>
            <person name="Yandava C."/>
            <person name="Haas B."/>
            <person name="Henn M.R."/>
            <person name="Nusbaum C."/>
            <person name="Birren B."/>
        </authorList>
    </citation>
    <scope>NUCLEOTIDE SEQUENCE [LARGE SCALE GENOMIC DNA]</scope>
</reference>
<dbReference type="SUPFAM" id="SSF52833">
    <property type="entry name" value="Thioredoxin-like"/>
    <property type="match status" value="1"/>
</dbReference>
<protein>
    <submittedName>
        <fullName evidence="2">GST N-terminal domain-containing protein</fullName>
    </submittedName>
</protein>
<proteinExistence type="predicted"/>
<dbReference type="AlphaFoldDB" id="A0A1I7VTP2"/>
<dbReference type="WBParaSite" id="EN70_6111">
    <property type="protein sequence ID" value="EN70_6111"/>
    <property type="gene ID" value="EN70_6111"/>
</dbReference>
<keyword evidence="1" id="KW-1185">Reference proteome</keyword>
<dbReference type="Proteomes" id="UP000095285">
    <property type="component" value="Unassembled WGS sequence"/>
</dbReference>
<dbReference type="PANTHER" id="PTHR43968:SF6">
    <property type="entry name" value="GLUTATHIONE S-TRANSFERASE OMEGA"/>
    <property type="match status" value="1"/>
</dbReference>
<name>A0A1I7VTP2_LOALO</name>
<organism evidence="1 2">
    <name type="scientific">Loa loa</name>
    <name type="common">Eye worm</name>
    <name type="synonym">Filaria loa</name>
    <dbReference type="NCBI Taxonomy" id="7209"/>
    <lineage>
        <taxon>Eukaryota</taxon>
        <taxon>Metazoa</taxon>
        <taxon>Ecdysozoa</taxon>
        <taxon>Nematoda</taxon>
        <taxon>Chromadorea</taxon>
        <taxon>Rhabditida</taxon>
        <taxon>Spirurina</taxon>
        <taxon>Spiruromorpha</taxon>
        <taxon>Filarioidea</taxon>
        <taxon>Onchocercidae</taxon>
        <taxon>Loa</taxon>
    </lineage>
</organism>
<dbReference type="Gene3D" id="3.40.30.10">
    <property type="entry name" value="Glutaredoxin"/>
    <property type="match status" value="2"/>
</dbReference>
<dbReference type="STRING" id="7209.A0A1I7VTP2"/>
<reference evidence="2" key="2">
    <citation type="submission" date="2016-11" db="UniProtKB">
        <authorList>
            <consortium name="WormBaseParasite"/>
        </authorList>
    </citation>
    <scope>IDENTIFICATION</scope>
</reference>
<dbReference type="GO" id="GO:0045174">
    <property type="term" value="F:glutathione dehydrogenase (ascorbate) activity"/>
    <property type="evidence" value="ECO:0007669"/>
    <property type="project" value="TreeGrafter"/>
</dbReference>
<evidence type="ECO:0000313" key="2">
    <source>
        <dbReference type="WBParaSite" id="EN70_6111"/>
    </source>
</evidence>